<feature type="region of interest" description="Disordered" evidence="1">
    <location>
        <begin position="320"/>
        <end position="655"/>
    </location>
</feature>
<feature type="compositionally biased region" description="Low complexity" evidence="1">
    <location>
        <begin position="914"/>
        <end position="926"/>
    </location>
</feature>
<feature type="compositionally biased region" description="Basic and acidic residues" evidence="1">
    <location>
        <begin position="625"/>
        <end position="649"/>
    </location>
</feature>
<feature type="region of interest" description="Disordered" evidence="1">
    <location>
        <begin position="691"/>
        <end position="763"/>
    </location>
</feature>
<feature type="compositionally biased region" description="Low complexity" evidence="1">
    <location>
        <begin position="882"/>
        <end position="897"/>
    </location>
</feature>
<dbReference type="GeneTree" id="ENSGT00530000065031"/>
<feature type="compositionally biased region" description="Basic and acidic residues" evidence="1">
    <location>
        <begin position="817"/>
        <end position="827"/>
    </location>
</feature>
<keyword evidence="3" id="KW-1185">Reference proteome</keyword>
<feature type="compositionally biased region" description="Gly residues" evidence="1">
    <location>
        <begin position="70"/>
        <end position="86"/>
    </location>
</feature>
<dbReference type="GO" id="GO:0005886">
    <property type="term" value="C:plasma membrane"/>
    <property type="evidence" value="ECO:0007669"/>
    <property type="project" value="Ensembl"/>
</dbReference>
<feature type="compositionally biased region" description="Acidic residues" evidence="1">
    <location>
        <begin position="833"/>
        <end position="842"/>
    </location>
</feature>
<dbReference type="GO" id="GO:0006869">
    <property type="term" value="P:lipid transport"/>
    <property type="evidence" value="ECO:0007669"/>
    <property type="project" value="InterPro"/>
</dbReference>
<feature type="compositionally biased region" description="Basic and acidic residues" evidence="1">
    <location>
        <begin position="488"/>
        <end position="500"/>
    </location>
</feature>
<name>A0A8C9DCY3_PROSS</name>
<feature type="compositionally biased region" description="Low complexity" evidence="1">
    <location>
        <begin position="754"/>
        <end position="763"/>
    </location>
</feature>
<feature type="region of interest" description="Disordered" evidence="1">
    <location>
        <begin position="64"/>
        <end position="275"/>
    </location>
</feature>
<proteinExistence type="predicted"/>
<feature type="compositionally biased region" description="Polar residues" evidence="1">
    <location>
        <begin position="256"/>
        <end position="265"/>
    </location>
</feature>
<feature type="compositionally biased region" description="Basic and acidic residues" evidence="1">
    <location>
        <begin position="587"/>
        <end position="598"/>
    </location>
</feature>
<evidence type="ECO:0000256" key="1">
    <source>
        <dbReference type="SAM" id="MobiDB-lite"/>
    </source>
</evidence>
<dbReference type="PANTHER" id="PTHR15964">
    <property type="entry name" value="APOLIPOPROTEIN B48 RECEPTOR"/>
    <property type="match status" value="1"/>
</dbReference>
<evidence type="ECO:0000313" key="3">
    <source>
        <dbReference type="Proteomes" id="UP000694414"/>
    </source>
</evidence>
<feature type="compositionally biased region" description="Low complexity" evidence="1">
    <location>
        <begin position="952"/>
        <end position="967"/>
    </location>
</feature>
<reference evidence="2" key="1">
    <citation type="submission" date="2025-08" db="UniProtKB">
        <authorList>
            <consortium name="Ensembl"/>
        </authorList>
    </citation>
    <scope>IDENTIFICATION</scope>
</reference>
<sequence length="1014" mass="107961">MDFLRLYLPGLHQALRGALDSFSTFVSYLIGDAVPTVEREAQAAEELGVMAVERPGKTVEEEAQEALEGLRGGQSKGDGRLGGPGEAGRCQGGSSAAEQAWGWGDSSSHGSQTDRQDTGVWEAAKVARCQEPSVSVESGKKSEAGSGARRDRSSQAQEKQEPEEQEVNRGETLRTWEQEEEEEVRAREPGMARGVESEWTWHRQPEGKAAADGQKVAGDSGETEQAVEEASAGEPKRPGAREVGREEEVAIKVRGCQSTTAQGIQSPGVESEDWATLGREEAGMTWGREEAYLPGVRETVYGPVPGERIPEATGRVWVLEEGSKGAQEEEVSEKREAEVSLFPKQAQALGPEAVEEAAEGQTAGREAAGGPEWEKAAGEGLEGRADQCRKEAEQASLEDVVQAEEAREEKGRCWATEAELSPDKEARGDVDLEATTEARAEEDFTGQRSEEAQMSPEAPKVEQGGLQHKVTEGQESEQMGGTQTPTKQPEEGQGGKEELWRVPSLSKEGTERSLEDCPGHLECVEPEVSQAFPEAWENQGRRDEERGDTQEEEAKDGEEEASGVQALEAEAGGGQASELPEVLEAGGEGKKAKEKGCETEVSSVAETQELNSSPRAGAGTGRSVGEADARETRPGEVEATRPREPDRTSRRGWRLEGAALGLRDRENTQTSALAAEMVEDKADLDIRAAGAGAAWQGESGRSWDSEGREAATVAQSGGGQEFGLEGSAEEEVVGRGGLAEALEAGEGEHGVGQAEAGASAEAEGSCGLDHLNLSSQAVRTEGTRATVEVHGLLGKQIVLEKEAGVWQAGEQREEDSEGQHGDCHPEGEAQGPLDEDTLEEEIQVTGGQTEAEEMDPEGLGHIKGQEEPVKQDPAEAAPGPLGDAETAEATGNAGGDAHSSWSEALLPGSPLDVSVPRSRVLLSRSSSQRRSRPSFCRTPASEQQEEPPSPQPAEGLSAPEQSLLQLEEPPEPRPLRPEGTPVPARRRPLGHGFGLAHLGMMQELQARLGQPKPQ</sequence>
<feature type="compositionally biased region" description="Basic and acidic residues" evidence="1">
    <location>
        <begin position="858"/>
        <end position="873"/>
    </location>
</feature>
<feature type="compositionally biased region" description="Polar residues" evidence="1">
    <location>
        <begin position="600"/>
        <end position="614"/>
    </location>
</feature>
<feature type="compositionally biased region" description="Acidic residues" evidence="1">
    <location>
        <begin position="550"/>
        <end position="561"/>
    </location>
</feature>
<dbReference type="Proteomes" id="UP000694414">
    <property type="component" value="Unplaced"/>
</dbReference>
<organism evidence="2 3">
    <name type="scientific">Prolemur simus</name>
    <name type="common">Greater bamboo lemur</name>
    <name type="synonym">Hapalemur simus</name>
    <dbReference type="NCBI Taxonomy" id="1328070"/>
    <lineage>
        <taxon>Eukaryota</taxon>
        <taxon>Metazoa</taxon>
        <taxon>Chordata</taxon>
        <taxon>Craniata</taxon>
        <taxon>Vertebrata</taxon>
        <taxon>Euteleostomi</taxon>
        <taxon>Mammalia</taxon>
        <taxon>Eutheria</taxon>
        <taxon>Euarchontoglires</taxon>
        <taxon>Primates</taxon>
        <taxon>Strepsirrhini</taxon>
        <taxon>Lemuriformes</taxon>
        <taxon>Lemuridae</taxon>
        <taxon>Prolemur</taxon>
    </lineage>
</organism>
<reference evidence="2" key="2">
    <citation type="submission" date="2025-09" db="UniProtKB">
        <authorList>
            <consortium name="Ensembl"/>
        </authorList>
    </citation>
    <scope>IDENTIFICATION</scope>
</reference>
<dbReference type="AlphaFoldDB" id="A0A8C9DCY3"/>
<feature type="compositionally biased region" description="Basic and acidic residues" evidence="1">
    <location>
        <begin position="372"/>
        <end position="393"/>
    </location>
</feature>
<evidence type="ECO:0000313" key="2">
    <source>
        <dbReference type="Ensembl" id="ENSPSMP00000000125.1"/>
    </source>
</evidence>
<feature type="compositionally biased region" description="Basic and acidic residues" evidence="1">
    <location>
        <begin position="184"/>
        <end position="206"/>
    </location>
</feature>
<accession>A0A8C9DCY3</accession>
<feature type="compositionally biased region" description="Basic and acidic residues" evidence="1">
    <location>
        <begin position="539"/>
        <end position="549"/>
    </location>
</feature>
<gene>
    <name evidence="2" type="primary">APOBR</name>
</gene>
<dbReference type="PANTHER" id="PTHR15964:SF0">
    <property type="entry name" value="APOLIPOPROTEIN B RECEPTOR"/>
    <property type="match status" value="1"/>
</dbReference>
<dbReference type="Ensembl" id="ENSPSMT00000000151.1">
    <property type="protein sequence ID" value="ENSPSMP00000000125.1"/>
    <property type="gene ID" value="ENSPSMG00000000129.1"/>
</dbReference>
<feature type="compositionally biased region" description="Basic and acidic residues" evidence="1">
    <location>
        <begin position="138"/>
        <end position="177"/>
    </location>
</feature>
<dbReference type="GO" id="GO:0005813">
    <property type="term" value="C:centrosome"/>
    <property type="evidence" value="ECO:0007669"/>
    <property type="project" value="Ensembl"/>
</dbReference>
<dbReference type="GO" id="GO:0030229">
    <property type="term" value="F:very-low-density lipoprotein particle receptor activity"/>
    <property type="evidence" value="ECO:0007669"/>
    <property type="project" value="TreeGrafter"/>
</dbReference>
<feature type="region of interest" description="Disordered" evidence="1">
    <location>
        <begin position="806"/>
        <end position="1014"/>
    </location>
</feature>
<protein>
    <submittedName>
        <fullName evidence="2">Apolipoprotein B receptor</fullName>
    </submittedName>
</protein>
<feature type="compositionally biased region" description="Basic and acidic residues" evidence="1">
    <location>
        <begin position="421"/>
        <end position="442"/>
    </location>
</feature>
<feature type="compositionally biased region" description="Polar residues" evidence="1">
    <location>
        <begin position="476"/>
        <end position="486"/>
    </location>
</feature>
<dbReference type="GO" id="GO:0006641">
    <property type="term" value="P:triglyceride metabolic process"/>
    <property type="evidence" value="ECO:0007669"/>
    <property type="project" value="TreeGrafter"/>
</dbReference>
<dbReference type="InterPro" id="IPR026158">
    <property type="entry name" value="ApolipoprotB_rcpt"/>
</dbReference>
<feature type="compositionally biased region" description="Basic and acidic residues" evidence="1">
    <location>
        <begin position="508"/>
        <end position="523"/>
    </location>
</feature>
<feature type="compositionally biased region" description="Basic and acidic residues" evidence="1">
    <location>
        <begin position="234"/>
        <end position="251"/>
    </location>
</feature>
<feature type="compositionally biased region" description="Basic and acidic residues" evidence="1">
    <location>
        <begin position="321"/>
        <end position="338"/>
    </location>
</feature>